<evidence type="ECO:0000256" key="5">
    <source>
        <dbReference type="ARBA" id="ARBA00022490"/>
    </source>
</evidence>
<evidence type="ECO:0000256" key="6">
    <source>
        <dbReference type="ARBA" id="ARBA00023054"/>
    </source>
</evidence>
<dbReference type="SMR" id="A2EZH3"/>
<reference evidence="12" key="1">
    <citation type="submission" date="2006-10" db="EMBL/GenBank/DDBJ databases">
        <authorList>
            <person name="Amadeo P."/>
            <person name="Zhao Q."/>
            <person name="Wortman J."/>
            <person name="Fraser-Liggett C."/>
            <person name="Carlton J."/>
        </authorList>
    </citation>
    <scope>NUCLEOTIDE SEQUENCE</scope>
    <source>
        <strain evidence="12">G3</strain>
    </source>
</reference>
<dbReference type="EMBL" id="DS113552">
    <property type="protein sequence ID" value="EAY01939.1"/>
    <property type="molecule type" value="Genomic_DNA"/>
</dbReference>
<organism evidence="12 13">
    <name type="scientific">Trichomonas vaginalis (strain ATCC PRA-98 / G3)</name>
    <dbReference type="NCBI Taxonomy" id="412133"/>
    <lineage>
        <taxon>Eukaryota</taxon>
        <taxon>Metamonada</taxon>
        <taxon>Parabasalia</taxon>
        <taxon>Trichomonadida</taxon>
        <taxon>Trichomonadidae</taxon>
        <taxon>Trichomonas</taxon>
    </lineage>
</organism>
<sequence>MTLSNTIYDSIIDFLSGEMWWGQLLDFMLAHCECFKPRDYSTVEEFNIYKDYCVFLEQIVEKQLCQNVKLTTKQFEQVILDGIENNIQQAISIKETLTKAVDFELFRRDMISHNERIEQEVQNVLSNEKESQNIINNEMYQVQPPNNQSSLPSLEIRSPRNPRKFMFNKASFISHAMKFRNPMINPICNPPQNPIQMNHGNLMMKHQNPILQSTNTGLPPLRSPRPPQAKLPPLIKSPRFTN</sequence>
<proteinExistence type="inferred from homology"/>
<dbReference type="Pfam" id="PF11527">
    <property type="entry name" value="ARL2_Bind_BART"/>
    <property type="match status" value="1"/>
</dbReference>
<dbReference type="InterPro" id="IPR038888">
    <property type="entry name" value="CFAP36"/>
</dbReference>
<comment type="subcellular location">
    <subcellularLocation>
        <location evidence="1">Cell projection</location>
        <location evidence="1">Cilium</location>
    </subcellularLocation>
    <subcellularLocation>
        <location evidence="2">Cytoplasm</location>
    </subcellularLocation>
</comment>
<keyword evidence="5" id="KW-0963">Cytoplasm</keyword>
<dbReference type="PANTHER" id="PTHR21532:SF0">
    <property type="entry name" value="CILIA- AND FLAGELLA-ASSOCIATED PROTEIN 36"/>
    <property type="match status" value="1"/>
</dbReference>
<keyword evidence="6" id="KW-0175">Coiled coil</keyword>
<evidence type="ECO:0000259" key="11">
    <source>
        <dbReference type="Pfam" id="PF11527"/>
    </source>
</evidence>
<dbReference type="Gene3D" id="1.20.1520.10">
    <property type="entry name" value="ADP-ribosylation factor-like 2-binding protein, domain"/>
    <property type="match status" value="1"/>
</dbReference>
<feature type="region of interest" description="Disordered" evidence="10">
    <location>
        <begin position="211"/>
        <end position="242"/>
    </location>
</feature>
<evidence type="ECO:0000256" key="2">
    <source>
        <dbReference type="ARBA" id="ARBA00004496"/>
    </source>
</evidence>
<dbReference type="GO" id="GO:0097546">
    <property type="term" value="C:ciliary base"/>
    <property type="evidence" value="ECO:0000318"/>
    <property type="project" value="GO_Central"/>
</dbReference>
<dbReference type="InterPro" id="IPR023379">
    <property type="entry name" value="BART_dom"/>
</dbReference>
<evidence type="ECO:0000313" key="12">
    <source>
        <dbReference type="EMBL" id="EAY01939.1"/>
    </source>
</evidence>
<comment type="similarity">
    <text evidence="3">Belongs to the CFAP36 family.</text>
</comment>
<dbReference type="AlphaFoldDB" id="A2EZH3"/>
<evidence type="ECO:0000256" key="10">
    <source>
        <dbReference type="SAM" id="MobiDB-lite"/>
    </source>
</evidence>
<gene>
    <name evidence="12" type="ORF">TVAG_047930</name>
</gene>
<dbReference type="VEuPathDB" id="TrichDB:TVAGG3_0657430"/>
<evidence type="ECO:0000256" key="1">
    <source>
        <dbReference type="ARBA" id="ARBA00004138"/>
    </source>
</evidence>
<name>A2EZH3_TRIV3</name>
<dbReference type="GO" id="GO:0005930">
    <property type="term" value="C:axoneme"/>
    <property type="evidence" value="ECO:0000318"/>
    <property type="project" value="GO_Central"/>
</dbReference>
<feature type="domain" description="BART" evidence="11">
    <location>
        <begin position="5"/>
        <end position="119"/>
    </location>
</feature>
<evidence type="ECO:0000256" key="8">
    <source>
        <dbReference type="ARBA" id="ARBA00023273"/>
    </source>
</evidence>
<dbReference type="InParanoid" id="A2EZH3"/>
<dbReference type="PANTHER" id="PTHR21532">
    <property type="entry name" value="PHOSPHODIESTERASE HL"/>
    <property type="match status" value="1"/>
</dbReference>
<feature type="compositionally biased region" description="Pro residues" evidence="10">
    <location>
        <begin position="221"/>
        <end position="230"/>
    </location>
</feature>
<evidence type="ECO:0000256" key="3">
    <source>
        <dbReference type="ARBA" id="ARBA00007460"/>
    </source>
</evidence>
<dbReference type="KEGG" id="tva:4759767"/>
<keyword evidence="8" id="KW-0966">Cell projection</keyword>
<dbReference type="VEuPathDB" id="TrichDB:TVAG_047930"/>
<dbReference type="InterPro" id="IPR042541">
    <property type="entry name" value="BART_sf"/>
</dbReference>
<evidence type="ECO:0000256" key="9">
    <source>
        <dbReference type="ARBA" id="ARBA00031593"/>
    </source>
</evidence>
<reference evidence="12" key="2">
    <citation type="journal article" date="2007" name="Science">
        <title>Draft genome sequence of the sexually transmitted pathogen Trichomonas vaginalis.</title>
        <authorList>
            <person name="Carlton J.M."/>
            <person name="Hirt R.P."/>
            <person name="Silva J.C."/>
            <person name="Delcher A.L."/>
            <person name="Schatz M."/>
            <person name="Zhao Q."/>
            <person name="Wortman J.R."/>
            <person name="Bidwell S.L."/>
            <person name="Alsmark U.C.M."/>
            <person name="Besteiro S."/>
            <person name="Sicheritz-Ponten T."/>
            <person name="Noel C.J."/>
            <person name="Dacks J.B."/>
            <person name="Foster P.G."/>
            <person name="Simillion C."/>
            <person name="Van de Peer Y."/>
            <person name="Miranda-Saavedra D."/>
            <person name="Barton G.J."/>
            <person name="Westrop G.D."/>
            <person name="Mueller S."/>
            <person name="Dessi D."/>
            <person name="Fiori P.L."/>
            <person name="Ren Q."/>
            <person name="Paulsen I."/>
            <person name="Zhang H."/>
            <person name="Bastida-Corcuera F.D."/>
            <person name="Simoes-Barbosa A."/>
            <person name="Brown M.T."/>
            <person name="Hayes R.D."/>
            <person name="Mukherjee M."/>
            <person name="Okumura C.Y."/>
            <person name="Schneider R."/>
            <person name="Smith A.J."/>
            <person name="Vanacova S."/>
            <person name="Villalvazo M."/>
            <person name="Haas B.J."/>
            <person name="Pertea M."/>
            <person name="Feldblyum T.V."/>
            <person name="Utterback T.R."/>
            <person name="Shu C.L."/>
            <person name="Osoegawa K."/>
            <person name="de Jong P.J."/>
            <person name="Hrdy I."/>
            <person name="Horvathova L."/>
            <person name="Zubacova Z."/>
            <person name="Dolezal P."/>
            <person name="Malik S.B."/>
            <person name="Logsdon J.M. Jr."/>
            <person name="Henze K."/>
            <person name="Gupta A."/>
            <person name="Wang C.C."/>
            <person name="Dunne R.L."/>
            <person name="Upcroft J.A."/>
            <person name="Upcroft P."/>
            <person name="White O."/>
            <person name="Salzberg S.L."/>
            <person name="Tang P."/>
            <person name="Chiu C.-H."/>
            <person name="Lee Y.-S."/>
            <person name="Embley T.M."/>
            <person name="Coombs G.H."/>
            <person name="Mottram J.C."/>
            <person name="Tachezy J."/>
            <person name="Fraser-Liggett C.M."/>
            <person name="Johnson P.J."/>
        </authorList>
    </citation>
    <scope>NUCLEOTIDE SEQUENCE [LARGE SCALE GENOMIC DNA]</scope>
    <source>
        <strain evidence="12">G3</strain>
    </source>
</reference>
<accession>A2EZH3</accession>
<evidence type="ECO:0000256" key="4">
    <source>
        <dbReference type="ARBA" id="ARBA00021815"/>
    </source>
</evidence>
<evidence type="ECO:0000313" key="13">
    <source>
        <dbReference type="Proteomes" id="UP000001542"/>
    </source>
</evidence>
<dbReference type="Proteomes" id="UP000001542">
    <property type="component" value="Unassembled WGS sequence"/>
</dbReference>
<dbReference type="RefSeq" id="XP_001330454.1">
    <property type="nucleotide sequence ID" value="XM_001330419.1"/>
</dbReference>
<protein>
    <recommendedName>
        <fullName evidence="4">Cilia- and flagella-associated protein 36</fullName>
    </recommendedName>
    <alternativeName>
        <fullName evidence="9">Coiled-coil domain-containing protein 104</fullName>
    </alternativeName>
</protein>
<keyword evidence="7" id="KW-0969">Cilium</keyword>
<keyword evidence="13" id="KW-1185">Reference proteome</keyword>
<evidence type="ECO:0000256" key="7">
    <source>
        <dbReference type="ARBA" id="ARBA00023069"/>
    </source>
</evidence>